<dbReference type="RefSeq" id="WP_140844296.1">
    <property type="nucleotide sequence ID" value="NZ_RCZI01000004.1"/>
</dbReference>
<dbReference type="SUPFAM" id="SSF53756">
    <property type="entry name" value="UDP-Glycosyltransferase/glycogen phosphorylase"/>
    <property type="match status" value="1"/>
</dbReference>
<dbReference type="OrthoDB" id="9775208at2"/>
<dbReference type="Proteomes" id="UP000319212">
    <property type="component" value="Unassembled WGS sequence"/>
</dbReference>
<sequence length="369" mass="40779">MKLLILIHSLQSGGAERVSASMANHWEEAGWTVTVLTLTSNARDFYKVNAGVQRVALNVAGDSRNALSAVNNNFQRVRAIRRELKKREPDVAVAMMSTANILLALAAIGLKGVRIIGSERTYPPRIPLGRAWEAMRAYLYGQLDTVVALTQESASWLHQHTRAREVAVIPNAVTWPLPIHDPYLPTPDRTDGSHILLAVGRMSEEKGFDLLIRAFHALAPDFPTWRLVILGDGVDRQALEAQTVLTGLESRISLPGRSGNVGQWYAAADLYALTSRFEGFPNTLIEAMSYGLPVVSFDCDTGPRDIIRHEIDGLLVPAGNGAALEHSLRRLMENKALRDQFGAKANEVKQRFSIESVSKMWENYFGLES</sequence>
<evidence type="ECO:0000259" key="4">
    <source>
        <dbReference type="Pfam" id="PF13439"/>
    </source>
</evidence>
<gene>
    <name evidence="5" type="ORF">EAH82_15290</name>
</gene>
<feature type="domain" description="Glycosyltransferase subfamily 4-like N-terminal" evidence="4">
    <location>
        <begin position="13"/>
        <end position="173"/>
    </location>
</feature>
<proteinExistence type="predicted"/>
<dbReference type="AlphaFoldDB" id="A0A502DKY0"/>
<dbReference type="Gene3D" id="3.40.50.2000">
    <property type="entry name" value="Glycogen Phosphorylase B"/>
    <property type="match status" value="2"/>
</dbReference>
<organism evidence="5 6">
    <name type="scientific">Variovorax guangxiensis</name>
    <dbReference type="NCBI Taxonomy" id="1775474"/>
    <lineage>
        <taxon>Bacteria</taxon>
        <taxon>Pseudomonadati</taxon>
        <taxon>Pseudomonadota</taxon>
        <taxon>Betaproteobacteria</taxon>
        <taxon>Burkholderiales</taxon>
        <taxon>Comamonadaceae</taxon>
        <taxon>Variovorax</taxon>
    </lineage>
</organism>
<evidence type="ECO:0000313" key="6">
    <source>
        <dbReference type="Proteomes" id="UP000319212"/>
    </source>
</evidence>
<keyword evidence="2 5" id="KW-0808">Transferase</keyword>
<name>A0A502DKY0_9BURK</name>
<dbReference type="Pfam" id="PF00534">
    <property type="entry name" value="Glycos_transf_1"/>
    <property type="match status" value="1"/>
</dbReference>
<comment type="caution">
    <text evidence="5">The sequence shown here is derived from an EMBL/GenBank/DDBJ whole genome shotgun (WGS) entry which is preliminary data.</text>
</comment>
<accession>A0A502DKY0</accession>
<evidence type="ECO:0000256" key="1">
    <source>
        <dbReference type="ARBA" id="ARBA00022676"/>
    </source>
</evidence>
<evidence type="ECO:0000256" key="2">
    <source>
        <dbReference type="ARBA" id="ARBA00022679"/>
    </source>
</evidence>
<feature type="domain" description="Glycosyl transferase family 1" evidence="3">
    <location>
        <begin position="191"/>
        <end position="347"/>
    </location>
</feature>
<dbReference type="GO" id="GO:0016757">
    <property type="term" value="F:glycosyltransferase activity"/>
    <property type="evidence" value="ECO:0007669"/>
    <property type="project" value="UniProtKB-KW"/>
</dbReference>
<dbReference type="Pfam" id="PF13439">
    <property type="entry name" value="Glyco_transf_4"/>
    <property type="match status" value="1"/>
</dbReference>
<dbReference type="InterPro" id="IPR001296">
    <property type="entry name" value="Glyco_trans_1"/>
</dbReference>
<dbReference type="CDD" id="cd03820">
    <property type="entry name" value="GT4_AmsD-like"/>
    <property type="match status" value="1"/>
</dbReference>
<dbReference type="InterPro" id="IPR028098">
    <property type="entry name" value="Glyco_trans_4-like_N"/>
</dbReference>
<evidence type="ECO:0000313" key="5">
    <source>
        <dbReference type="EMBL" id="TPG26085.1"/>
    </source>
</evidence>
<dbReference type="PANTHER" id="PTHR12526:SF510">
    <property type="entry name" value="D-INOSITOL 3-PHOSPHATE GLYCOSYLTRANSFERASE"/>
    <property type="match status" value="1"/>
</dbReference>
<protein>
    <submittedName>
        <fullName evidence="5">Glycosyltransferase family 4 protein</fullName>
    </submittedName>
</protein>
<reference evidence="5 6" key="1">
    <citation type="journal article" date="2019" name="Environ. Microbiol.">
        <title>Species interactions and distinct microbial communities in high Arctic permafrost affected cryosols are associated with the CH4 and CO2 gas fluxes.</title>
        <authorList>
            <person name="Altshuler I."/>
            <person name="Hamel J."/>
            <person name="Turney S."/>
            <person name="Magnuson E."/>
            <person name="Levesque R."/>
            <person name="Greer C."/>
            <person name="Whyte L.G."/>
        </authorList>
    </citation>
    <scope>NUCLEOTIDE SEQUENCE [LARGE SCALE GENOMIC DNA]</scope>
    <source>
        <strain evidence="5 6">S06.C</strain>
    </source>
</reference>
<keyword evidence="1" id="KW-0328">Glycosyltransferase</keyword>
<evidence type="ECO:0000259" key="3">
    <source>
        <dbReference type="Pfam" id="PF00534"/>
    </source>
</evidence>
<dbReference type="EMBL" id="RCZI01000004">
    <property type="protein sequence ID" value="TPG26085.1"/>
    <property type="molecule type" value="Genomic_DNA"/>
</dbReference>
<dbReference type="PANTHER" id="PTHR12526">
    <property type="entry name" value="GLYCOSYLTRANSFERASE"/>
    <property type="match status" value="1"/>
</dbReference>